<sequence length="462" mass="51585">MVVVGASVFHCKPKMWRAVQTVWQWTKANGPYPTFGCSNHDGNDKDPNQHCDSAVPISSSSHNSRKEEDGQSEGHTYGSTWVAGHGQALLGNTDSYGSFRKLLAEAEHDRAFISQSYVFDNEDEGLSDFFDATFRRQAAAHQDELRADVEEQHADAAMDKHNLRHDNDYRDEDRKMVIALIENLGSPSVQDSLSVFSDEHQSKINSRSHPYIENPLYPGHPNKLDKFRLRSLNVAGQICVIDSPSNSDVVGSFFPGQILNVTGPEAAYLCDTEVSKQPAAVIVCHPYLCNPRYGRTRKAQEENNEVPTRLLEFADRGGTIILAPCPRGGDGSCLAVNDFLQNDAGVPWKFSTTWESSLMDLGDQDLILRRNSACALHLGINEITLVNIRQLPLLRRQMWLSNVFEEHLLYVPSIPDFLDNNEELSGPFAPTRYGEGFLGWFGFPFDQTMVRSILLPMLGLGP</sequence>
<accession>A0ACC3A385</accession>
<gene>
    <name evidence="1" type="ORF">H2198_006390</name>
</gene>
<keyword evidence="2" id="KW-1185">Reference proteome</keyword>
<dbReference type="EMBL" id="JAPDRQ010000117">
    <property type="protein sequence ID" value="KAJ9654575.1"/>
    <property type="molecule type" value="Genomic_DNA"/>
</dbReference>
<dbReference type="Proteomes" id="UP001172386">
    <property type="component" value="Unassembled WGS sequence"/>
</dbReference>
<evidence type="ECO:0000313" key="2">
    <source>
        <dbReference type="Proteomes" id="UP001172386"/>
    </source>
</evidence>
<name>A0ACC3A385_9EURO</name>
<protein>
    <submittedName>
        <fullName evidence="1">Uncharacterized protein</fullName>
    </submittedName>
</protein>
<proteinExistence type="predicted"/>
<reference evidence="1" key="1">
    <citation type="submission" date="2022-10" db="EMBL/GenBank/DDBJ databases">
        <title>Culturing micro-colonial fungi from biological soil crusts in the Mojave desert and describing Neophaeococcomyces mojavensis, and introducing the new genera and species Taxawa tesnikishii.</title>
        <authorList>
            <person name="Kurbessoian T."/>
            <person name="Stajich J.E."/>
        </authorList>
    </citation>
    <scope>NUCLEOTIDE SEQUENCE</scope>
    <source>
        <strain evidence="1">JES_112</strain>
    </source>
</reference>
<evidence type="ECO:0000313" key="1">
    <source>
        <dbReference type="EMBL" id="KAJ9654575.1"/>
    </source>
</evidence>
<organism evidence="1 2">
    <name type="scientific">Neophaeococcomyces mojaviensis</name>
    <dbReference type="NCBI Taxonomy" id="3383035"/>
    <lineage>
        <taxon>Eukaryota</taxon>
        <taxon>Fungi</taxon>
        <taxon>Dikarya</taxon>
        <taxon>Ascomycota</taxon>
        <taxon>Pezizomycotina</taxon>
        <taxon>Eurotiomycetes</taxon>
        <taxon>Chaetothyriomycetidae</taxon>
        <taxon>Chaetothyriales</taxon>
        <taxon>Chaetothyriales incertae sedis</taxon>
        <taxon>Neophaeococcomyces</taxon>
    </lineage>
</organism>
<comment type="caution">
    <text evidence="1">The sequence shown here is derived from an EMBL/GenBank/DDBJ whole genome shotgun (WGS) entry which is preliminary data.</text>
</comment>